<sequence length="316" mass="37017">MTTEMTKIDPKEFGLEKDRASEITKGLANILEEKKILSEQYVKVIKLETTKENISAFRELRLQIRDNRTKGIETWHKVNKEFFLRGGQFVDAIKRKECEENNRMEEQLLKGEKHFENLEIERKAKLKEEREKALEKYEVETEHIQLGEMSEEVWVNYFNGVKLAHEQRIASEKKIEEERIAKEKAEKAEQERIRKENEQLRKETEAKDKEIQAEKAKAETERKALEEKARKETEAKVKIEKELQAKKDAEIKAEADKKEAEAKEQRAPDKQKLIELAGRFAAPKLPEVKSEEAKKILIGVAELCDEISIFINEQIN</sequence>
<comment type="caution">
    <text evidence="3">The sequence shown here is derived from an EMBL/GenBank/DDBJ whole genome shotgun (WGS) entry which is preliminary data.</text>
</comment>
<protein>
    <submittedName>
        <fullName evidence="3">Uncharacterized protein</fullName>
    </submittedName>
</protein>
<proteinExistence type="predicted"/>
<reference evidence="3" key="1">
    <citation type="journal article" date="2015" name="Nature">
        <title>Complex archaea that bridge the gap between prokaryotes and eukaryotes.</title>
        <authorList>
            <person name="Spang A."/>
            <person name="Saw J.H."/>
            <person name="Jorgensen S.L."/>
            <person name="Zaremba-Niedzwiedzka K."/>
            <person name="Martijn J."/>
            <person name="Lind A.E."/>
            <person name="van Eijk R."/>
            <person name="Schleper C."/>
            <person name="Guy L."/>
            <person name="Ettema T.J."/>
        </authorList>
    </citation>
    <scope>NUCLEOTIDE SEQUENCE</scope>
</reference>
<evidence type="ECO:0000256" key="2">
    <source>
        <dbReference type="SAM" id="MobiDB-lite"/>
    </source>
</evidence>
<accession>A0A0F9FNB2</accession>
<organism evidence="3">
    <name type="scientific">marine sediment metagenome</name>
    <dbReference type="NCBI Taxonomy" id="412755"/>
    <lineage>
        <taxon>unclassified sequences</taxon>
        <taxon>metagenomes</taxon>
        <taxon>ecological metagenomes</taxon>
    </lineage>
</organism>
<name>A0A0F9FNB2_9ZZZZ</name>
<feature type="region of interest" description="Disordered" evidence="2">
    <location>
        <begin position="248"/>
        <end position="270"/>
    </location>
</feature>
<feature type="coiled-coil region" evidence="1">
    <location>
        <begin position="101"/>
        <end position="143"/>
    </location>
</feature>
<gene>
    <name evidence="3" type="ORF">LCGC14_2009220</name>
</gene>
<feature type="region of interest" description="Disordered" evidence="2">
    <location>
        <begin position="185"/>
        <end position="236"/>
    </location>
</feature>
<dbReference type="AlphaFoldDB" id="A0A0F9FNB2"/>
<dbReference type="EMBL" id="LAZR01022995">
    <property type="protein sequence ID" value="KKL79996.1"/>
    <property type="molecule type" value="Genomic_DNA"/>
</dbReference>
<evidence type="ECO:0000313" key="3">
    <source>
        <dbReference type="EMBL" id="KKL79996.1"/>
    </source>
</evidence>
<evidence type="ECO:0000256" key="1">
    <source>
        <dbReference type="SAM" id="Coils"/>
    </source>
</evidence>
<keyword evidence="1" id="KW-0175">Coiled coil</keyword>